<dbReference type="Gene3D" id="3.40.50.300">
    <property type="entry name" value="P-loop containing nucleotide triphosphate hydrolases"/>
    <property type="match status" value="1"/>
</dbReference>
<dbReference type="InterPro" id="IPR058922">
    <property type="entry name" value="WHD_DRP"/>
</dbReference>
<dbReference type="Pfam" id="PF25019">
    <property type="entry name" value="LRR_R13L1-DRL21"/>
    <property type="match status" value="1"/>
</dbReference>
<dbReference type="InterPro" id="IPR036388">
    <property type="entry name" value="WH-like_DNA-bd_sf"/>
</dbReference>
<dbReference type="InterPro" id="IPR032675">
    <property type="entry name" value="LRR_dom_sf"/>
</dbReference>
<dbReference type="Gene3D" id="1.10.10.10">
    <property type="entry name" value="Winged helix-like DNA-binding domain superfamily/Winged helix DNA-binding domain"/>
    <property type="match status" value="1"/>
</dbReference>
<gene>
    <name evidence="10" type="ORF">Acr_14g0000600</name>
</gene>
<accession>A0A7J0FPC0</accession>
<comment type="caution">
    <text evidence="10">The sequence shown here is derived from an EMBL/GenBank/DDBJ whole genome shotgun (WGS) entry which is preliminary data.</text>
</comment>
<dbReference type="OrthoDB" id="5279713at2759"/>
<keyword evidence="11" id="KW-1185">Reference proteome</keyword>
<evidence type="ECO:0000259" key="7">
    <source>
        <dbReference type="Pfam" id="PF00931"/>
    </source>
</evidence>
<evidence type="ECO:0000256" key="3">
    <source>
        <dbReference type="ARBA" id="ARBA00022737"/>
    </source>
</evidence>
<organism evidence="10 11">
    <name type="scientific">Actinidia rufa</name>
    <dbReference type="NCBI Taxonomy" id="165716"/>
    <lineage>
        <taxon>Eukaryota</taxon>
        <taxon>Viridiplantae</taxon>
        <taxon>Streptophyta</taxon>
        <taxon>Embryophyta</taxon>
        <taxon>Tracheophyta</taxon>
        <taxon>Spermatophyta</taxon>
        <taxon>Magnoliopsida</taxon>
        <taxon>eudicotyledons</taxon>
        <taxon>Gunneridae</taxon>
        <taxon>Pentapetalae</taxon>
        <taxon>asterids</taxon>
        <taxon>Ericales</taxon>
        <taxon>Actinidiaceae</taxon>
        <taxon>Actinidia</taxon>
    </lineage>
</organism>
<proteinExistence type="inferred from homology"/>
<dbReference type="Gene3D" id="3.80.10.10">
    <property type="entry name" value="Ribonuclease Inhibitor"/>
    <property type="match status" value="3"/>
</dbReference>
<evidence type="ECO:0000256" key="5">
    <source>
        <dbReference type="ARBA" id="ARBA00022821"/>
    </source>
</evidence>
<keyword evidence="5" id="KW-0611">Plant defense</keyword>
<dbReference type="EMBL" id="BJWL01000014">
    <property type="protein sequence ID" value="GFZ00424.1"/>
    <property type="molecule type" value="Genomic_DNA"/>
</dbReference>
<name>A0A7J0FPC0_9ERIC</name>
<evidence type="ECO:0000259" key="8">
    <source>
        <dbReference type="Pfam" id="PF23559"/>
    </source>
</evidence>
<dbReference type="Pfam" id="PF00931">
    <property type="entry name" value="NB-ARC"/>
    <property type="match status" value="1"/>
</dbReference>
<evidence type="ECO:0000256" key="4">
    <source>
        <dbReference type="ARBA" id="ARBA00022741"/>
    </source>
</evidence>
<sequence length="859" mass="97777">MSHAENDWLEKLRDILHDADDLVDDFAAEALRKRMVTPQINFVEKVFHFFSTIGFYIGMAYRLKDVRDRLDDMAADRSKFHPLGQGKTTLAQLVYNDAEVKRYFQLKMQEMLVLDDMWSDNRERWEKFRELLQGGGRGSTIIVTTRMEVVATITGTVGSTYELKRLPEDLSWSLFRQMAFKVGQEDPRLVTIGKEIVRKCVGNPLAIRAAGSLLYSKDTEYEWLSFKLCKFPGMPRNEDFDVLEILKFSYDHLPSHLKPCFAYCSLYSKDYTMDKDTLIKLWMAQGFIQSSDGNQCLEDVGDEYFMQLRRRSFFQDVKEEYLGKTLCTMNDLFHDLAKSVAGTEISIADLDPGNVLKRSRHISFSSPLDSSWEIPTCLLNASKLRTFLLPVQPKASPRYRMSFSTCELIFLRFPRLRVLDLHNLWLHTLPISVGELRYLKYLDLRYNKCLVHLPSSITNLRHLEIDGCITLTHMPLGVGQLTCLQTLTQFIVGREYISCSGLTELNSLANLRGRLAVQGLGRLKRAAIEAAGCLKGKQQLALNWGSPIDGDDDDNDDKLLLEGLQPHQNLKKLQIYGYNRESFPNWMMVNNLPSSLPNLVELIMGNFNTCRHLPPLGQLPSLQVLHLKDMRSLEYVQDGYSIDRNDHSLSFLSPSSEVLSARGGSTIAFFPSLRELSLEFMPKLKGWCKISKAEATTTTEMLLPSFPRLSKSTVRYCPQLRSMPSLPHAEQLELVGISQKLIQEMLQTSSSLITTWAPTMSSTLSSSTLVSKLKYLHISTSQDLVCLPECIGNLTSLQEFDIFDCPKLTTLSAGMQRLTTLKKLSINLCSDLLYKRCQEKVGKDWPNIAHIPEIKLGSF</sequence>
<evidence type="ECO:0000256" key="6">
    <source>
        <dbReference type="ARBA" id="ARBA00022840"/>
    </source>
</evidence>
<feature type="domain" description="NB-ARC" evidence="7">
    <location>
        <begin position="103"/>
        <end position="181"/>
    </location>
</feature>
<feature type="domain" description="Disease resistance protein winged helix" evidence="8">
    <location>
        <begin position="266"/>
        <end position="337"/>
    </location>
</feature>
<dbReference type="SUPFAM" id="SSF52540">
    <property type="entry name" value="P-loop containing nucleoside triphosphate hydrolases"/>
    <property type="match status" value="1"/>
</dbReference>
<evidence type="ECO:0000313" key="11">
    <source>
        <dbReference type="Proteomes" id="UP000585474"/>
    </source>
</evidence>
<dbReference type="InterPro" id="IPR056789">
    <property type="entry name" value="LRR_R13L1-DRL21"/>
</dbReference>
<keyword evidence="2" id="KW-0433">Leucine-rich repeat</keyword>
<dbReference type="GO" id="GO:0006952">
    <property type="term" value="P:defense response"/>
    <property type="evidence" value="ECO:0007669"/>
    <property type="project" value="UniProtKB-KW"/>
</dbReference>
<dbReference type="GO" id="GO:0043531">
    <property type="term" value="F:ADP binding"/>
    <property type="evidence" value="ECO:0007669"/>
    <property type="project" value="InterPro"/>
</dbReference>
<dbReference type="Proteomes" id="UP000585474">
    <property type="component" value="Unassembled WGS sequence"/>
</dbReference>
<reference evidence="10 11" key="1">
    <citation type="submission" date="2019-07" db="EMBL/GenBank/DDBJ databases">
        <title>De Novo Assembly of kiwifruit Actinidia rufa.</title>
        <authorList>
            <person name="Sugita-Konishi S."/>
            <person name="Sato K."/>
            <person name="Mori E."/>
            <person name="Abe Y."/>
            <person name="Kisaki G."/>
            <person name="Hamano K."/>
            <person name="Suezawa K."/>
            <person name="Otani M."/>
            <person name="Fukuda T."/>
            <person name="Manabe T."/>
            <person name="Gomi K."/>
            <person name="Tabuchi M."/>
            <person name="Akimitsu K."/>
            <person name="Kataoka I."/>
        </authorList>
    </citation>
    <scope>NUCLEOTIDE SEQUENCE [LARGE SCALE GENOMIC DNA]</scope>
    <source>
        <strain evidence="11">cv. Fuchu</strain>
    </source>
</reference>
<evidence type="ECO:0008006" key="12">
    <source>
        <dbReference type="Google" id="ProtNLM"/>
    </source>
</evidence>
<keyword evidence="4" id="KW-0547">Nucleotide-binding</keyword>
<dbReference type="AlphaFoldDB" id="A0A7J0FPC0"/>
<evidence type="ECO:0000256" key="1">
    <source>
        <dbReference type="ARBA" id="ARBA00008894"/>
    </source>
</evidence>
<keyword evidence="3" id="KW-0677">Repeat</keyword>
<dbReference type="GO" id="GO:0005524">
    <property type="term" value="F:ATP binding"/>
    <property type="evidence" value="ECO:0007669"/>
    <property type="project" value="UniProtKB-KW"/>
</dbReference>
<feature type="domain" description="R13L1/DRL21-like LRR repeat region" evidence="9">
    <location>
        <begin position="502"/>
        <end position="630"/>
    </location>
</feature>
<dbReference type="PANTHER" id="PTHR36766">
    <property type="entry name" value="PLANT BROAD-SPECTRUM MILDEW RESISTANCE PROTEIN RPW8"/>
    <property type="match status" value="1"/>
</dbReference>
<evidence type="ECO:0000259" key="9">
    <source>
        <dbReference type="Pfam" id="PF25019"/>
    </source>
</evidence>
<dbReference type="SUPFAM" id="SSF52058">
    <property type="entry name" value="L domain-like"/>
    <property type="match status" value="1"/>
</dbReference>
<comment type="similarity">
    <text evidence="1">Belongs to the disease resistance NB-LRR family.</text>
</comment>
<dbReference type="Pfam" id="PF23559">
    <property type="entry name" value="WHD_DRP"/>
    <property type="match status" value="1"/>
</dbReference>
<dbReference type="InterPro" id="IPR027417">
    <property type="entry name" value="P-loop_NTPase"/>
</dbReference>
<keyword evidence="6" id="KW-0067">ATP-binding</keyword>
<dbReference type="FunFam" id="1.10.10.10:FF:000322">
    <property type="entry name" value="Probable disease resistance protein At1g63360"/>
    <property type="match status" value="1"/>
</dbReference>
<evidence type="ECO:0000256" key="2">
    <source>
        <dbReference type="ARBA" id="ARBA00022614"/>
    </source>
</evidence>
<dbReference type="Gene3D" id="1.20.5.4130">
    <property type="match status" value="1"/>
</dbReference>
<protein>
    <recommendedName>
        <fullName evidence="12">NB-ARC domain-containing disease resistance protein</fullName>
    </recommendedName>
</protein>
<evidence type="ECO:0000313" key="10">
    <source>
        <dbReference type="EMBL" id="GFZ00424.1"/>
    </source>
</evidence>
<dbReference type="PANTHER" id="PTHR36766:SF38">
    <property type="entry name" value="DISEASE RESISTANCE PROTEIN RGA3"/>
    <property type="match status" value="1"/>
</dbReference>
<dbReference type="InterPro" id="IPR002182">
    <property type="entry name" value="NB-ARC"/>
</dbReference>